<proteinExistence type="predicted"/>
<accession>A0A369B4Y1</accession>
<dbReference type="AlphaFoldDB" id="A0A369B4Y1"/>
<organism evidence="2 3">
    <name type="scientific">Anaerobacterium chartisolvens</name>
    <dbReference type="NCBI Taxonomy" id="1297424"/>
    <lineage>
        <taxon>Bacteria</taxon>
        <taxon>Bacillati</taxon>
        <taxon>Bacillota</taxon>
        <taxon>Clostridia</taxon>
        <taxon>Eubacteriales</taxon>
        <taxon>Oscillospiraceae</taxon>
        <taxon>Anaerobacterium</taxon>
    </lineage>
</organism>
<protein>
    <submittedName>
        <fullName evidence="2">Uncharacterized protein</fullName>
    </submittedName>
</protein>
<feature type="signal peptide" evidence="1">
    <location>
        <begin position="1"/>
        <end position="17"/>
    </location>
</feature>
<sequence>MLVITVMMALLSAYSLGAINQVYGIDFEWYSEYEGRFGSIKRDTAYDKWTLDNYPDGMKMGIIANAGAYKGLEEQLEEDLAVRLKDKVLSTDFNKYILMYCTLGEVYLPEYRIKILDIAQRGSVIEVKVSMNSPDKNGDSSPGIKRYVPYDIVLIEKSSFLSRGGLHFIFKTQTGRQLAEKYCEIS</sequence>
<keyword evidence="3" id="KW-1185">Reference proteome</keyword>
<keyword evidence="1" id="KW-0732">Signal</keyword>
<evidence type="ECO:0000256" key="1">
    <source>
        <dbReference type="SAM" id="SignalP"/>
    </source>
</evidence>
<reference evidence="2 3" key="1">
    <citation type="submission" date="2018-07" db="EMBL/GenBank/DDBJ databases">
        <title>Genomic Encyclopedia of Type Strains, Phase IV (KMG-IV): sequencing the most valuable type-strain genomes for metagenomic binning, comparative biology and taxonomic classification.</title>
        <authorList>
            <person name="Goeker M."/>
        </authorList>
    </citation>
    <scope>NUCLEOTIDE SEQUENCE [LARGE SCALE GENOMIC DNA]</scope>
    <source>
        <strain evidence="2 3">DSM 27016</strain>
    </source>
</reference>
<dbReference type="EMBL" id="QPJT01000010">
    <property type="protein sequence ID" value="RCX16590.1"/>
    <property type="molecule type" value="Genomic_DNA"/>
</dbReference>
<dbReference type="Proteomes" id="UP000253034">
    <property type="component" value="Unassembled WGS sequence"/>
</dbReference>
<gene>
    <name evidence="2" type="ORF">DFR58_11086</name>
</gene>
<comment type="caution">
    <text evidence="2">The sequence shown here is derived from an EMBL/GenBank/DDBJ whole genome shotgun (WGS) entry which is preliminary data.</text>
</comment>
<evidence type="ECO:0000313" key="2">
    <source>
        <dbReference type="EMBL" id="RCX16590.1"/>
    </source>
</evidence>
<name>A0A369B4Y1_9FIRM</name>
<evidence type="ECO:0000313" key="3">
    <source>
        <dbReference type="Proteomes" id="UP000253034"/>
    </source>
</evidence>
<feature type="chain" id="PRO_5039232657" evidence="1">
    <location>
        <begin position="18"/>
        <end position="186"/>
    </location>
</feature>